<evidence type="ECO:0000313" key="1">
    <source>
        <dbReference type="EMBL" id="KRY40914.1"/>
    </source>
</evidence>
<evidence type="ECO:0000313" key="2">
    <source>
        <dbReference type="Proteomes" id="UP000054776"/>
    </source>
</evidence>
<protein>
    <submittedName>
        <fullName evidence="1">Uncharacterized protein</fullName>
    </submittedName>
</protein>
<dbReference type="Proteomes" id="UP000054776">
    <property type="component" value="Unassembled WGS sequence"/>
</dbReference>
<proteinExistence type="predicted"/>
<accession>A0A0V1BW05</accession>
<dbReference type="EMBL" id="JYDH01000010">
    <property type="protein sequence ID" value="KRY40914.1"/>
    <property type="molecule type" value="Genomic_DNA"/>
</dbReference>
<dbReference type="OrthoDB" id="10544851at2759"/>
<name>A0A0V1BW05_TRISP</name>
<sequence length="72" mass="8764">MQYDINITLVSQLWEAQKAEIKDYNNRRFKSKDVFQILKCSIKLNIIDFIRGFRHVIFQFHVREDIINCVYP</sequence>
<keyword evidence="2" id="KW-1185">Reference proteome</keyword>
<dbReference type="InParanoid" id="A0A0V1BW05"/>
<organism evidence="1 2">
    <name type="scientific">Trichinella spiralis</name>
    <name type="common">Trichina worm</name>
    <dbReference type="NCBI Taxonomy" id="6334"/>
    <lineage>
        <taxon>Eukaryota</taxon>
        <taxon>Metazoa</taxon>
        <taxon>Ecdysozoa</taxon>
        <taxon>Nematoda</taxon>
        <taxon>Enoplea</taxon>
        <taxon>Dorylaimia</taxon>
        <taxon>Trichinellida</taxon>
        <taxon>Trichinellidae</taxon>
        <taxon>Trichinella</taxon>
    </lineage>
</organism>
<dbReference type="AlphaFoldDB" id="A0A0V1BW05"/>
<comment type="caution">
    <text evidence="1">The sequence shown here is derived from an EMBL/GenBank/DDBJ whole genome shotgun (WGS) entry which is preliminary data.</text>
</comment>
<reference evidence="1 2" key="1">
    <citation type="submission" date="2015-01" db="EMBL/GenBank/DDBJ databases">
        <title>Evolution of Trichinella species and genotypes.</title>
        <authorList>
            <person name="Korhonen P.K."/>
            <person name="Edoardo P."/>
            <person name="Giuseppe L.R."/>
            <person name="Gasser R.B."/>
        </authorList>
    </citation>
    <scope>NUCLEOTIDE SEQUENCE [LARGE SCALE GENOMIC DNA]</scope>
    <source>
        <strain evidence="1">ISS3</strain>
    </source>
</reference>
<gene>
    <name evidence="1" type="ORF">T01_232</name>
</gene>